<name>D3SQI4_THEAH</name>
<evidence type="ECO:0000313" key="3">
    <source>
        <dbReference type="EMBL" id="ADC89421.1"/>
    </source>
</evidence>
<dbReference type="OrthoDB" id="9779344at2"/>
<reference evidence="4" key="1">
    <citation type="journal article" date="2010" name="Stand. Genomic Sci.">
        <title>Complete genome sequence of Thermocrinis albus type strain (HI 11/12T).</title>
        <authorList>
            <person name="Wirth R."/>
            <person name="Sikorski J."/>
            <person name="Brambilla E."/>
            <person name="Misra M."/>
            <person name="Lapidus A."/>
            <person name="Copeland A."/>
            <person name="Nolan M."/>
            <person name="Lucas S."/>
            <person name="Chen F."/>
            <person name="Tice H."/>
            <person name="Cheng J.F."/>
            <person name="Han C."/>
            <person name="Detter J.C."/>
            <person name="Tapia R."/>
            <person name="Bruce D."/>
            <person name="Goodwin L."/>
            <person name="Pitluck S."/>
            <person name="Pati A."/>
            <person name="Anderson I."/>
            <person name="Ivanova N."/>
            <person name="Mavromatis K."/>
            <person name="Mikhailova N."/>
            <person name="Chen A."/>
            <person name="Palaniappan K."/>
            <person name="Bilek Y."/>
            <person name="Hader T."/>
            <person name="Land M."/>
            <person name="Hauser L."/>
            <person name="Chang Y.J."/>
            <person name="Jeffries C.D."/>
            <person name="Tindall B.J."/>
            <person name="Rohde M."/>
            <person name="Goker M."/>
            <person name="Bristow J."/>
            <person name="Eisen J.A."/>
            <person name="Markowitz V."/>
            <person name="Hugenholtz P."/>
            <person name="Kyrpides N.C."/>
            <person name="Klenk H.P."/>
        </authorList>
    </citation>
    <scope>NUCLEOTIDE SEQUENCE [LARGE SCALE GENOMIC DNA]</scope>
    <source>
        <strain evidence="4">DSM 14484 / JCM 11386 / HI 11/12</strain>
    </source>
</reference>
<protein>
    <submittedName>
        <fullName evidence="3">PSP1 domain protein</fullName>
    </submittedName>
</protein>
<dbReference type="eggNOG" id="COG1774">
    <property type="taxonomic scope" value="Bacteria"/>
</dbReference>
<organism evidence="3 4">
    <name type="scientific">Thermocrinis albus (strain DSM 14484 / JCM 11386 / HI 11/12)</name>
    <dbReference type="NCBI Taxonomy" id="638303"/>
    <lineage>
        <taxon>Bacteria</taxon>
        <taxon>Pseudomonadati</taxon>
        <taxon>Aquificota</taxon>
        <taxon>Aquificia</taxon>
        <taxon>Aquificales</taxon>
        <taxon>Aquificaceae</taxon>
        <taxon>Thermocrinis</taxon>
    </lineage>
</organism>
<proteinExistence type="predicted"/>
<dbReference type="AlphaFoldDB" id="D3SQI4"/>
<dbReference type="PANTHER" id="PTHR43830:SF3">
    <property type="entry name" value="PROTEIN PSP1"/>
    <property type="match status" value="1"/>
</dbReference>
<sequence>MRYLKVKFPDTGKVAHVEGLKEYGFRYGDMLVVLSEKGQELVKVLGYSKEEAPSAVRFVRRAGREDMRKAEENEAKAQEAYKFCRSKIKEYGLAMKLLKAYIPLDGSRVFFYYTAEQRVDFRQLVRDLARVYRKRIEMRQVGVRDALQMMGWVGNCGEEVCCKRFTENFESVYLRDIEEQNLPLSPNKFTGPCGRLMCCLAYERDNYAVRQILPEVGTTICLQNREYQILHIDPLHDRIQLLGDEKKEDFRISQLLPFGYEKALKHCKECGCCRRNAKENETFAGVQE</sequence>
<dbReference type="EMBL" id="CP001931">
    <property type="protein sequence ID" value="ADC89421.1"/>
    <property type="molecule type" value="Genomic_DNA"/>
</dbReference>
<keyword evidence="4" id="KW-1185">Reference proteome</keyword>
<dbReference type="InterPro" id="IPR007557">
    <property type="entry name" value="PSP1_C"/>
</dbReference>
<feature type="coiled-coil region" evidence="1">
    <location>
        <begin position="60"/>
        <end position="87"/>
    </location>
</feature>
<dbReference type="RefSeq" id="WP_012991827.1">
    <property type="nucleotide sequence ID" value="NC_013894.1"/>
</dbReference>
<evidence type="ECO:0000256" key="1">
    <source>
        <dbReference type="SAM" id="Coils"/>
    </source>
</evidence>
<keyword evidence="1" id="KW-0175">Coiled coil</keyword>
<gene>
    <name evidence="3" type="ordered locus">Thal_0788</name>
</gene>
<evidence type="ECO:0000259" key="2">
    <source>
        <dbReference type="PROSITE" id="PS51411"/>
    </source>
</evidence>
<dbReference type="PROSITE" id="PS51411">
    <property type="entry name" value="PSP1_C"/>
    <property type="match status" value="1"/>
</dbReference>
<dbReference type="STRING" id="638303.Thal_0788"/>
<accession>D3SQI4</accession>
<dbReference type="PANTHER" id="PTHR43830">
    <property type="entry name" value="PROTEIN PSP1"/>
    <property type="match status" value="1"/>
</dbReference>
<evidence type="ECO:0000313" key="4">
    <source>
        <dbReference type="Proteomes" id="UP000002043"/>
    </source>
</evidence>
<feature type="domain" description="PSP1 C-terminal" evidence="2">
    <location>
        <begin position="56"/>
        <end position="141"/>
    </location>
</feature>
<dbReference type="KEGG" id="tal:Thal_0788"/>
<dbReference type="InterPro" id="IPR047767">
    <property type="entry name" value="PSP1-like"/>
</dbReference>
<dbReference type="Pfam" id="PF04468">
    <property type="entry name" value="PSP1"/>
    <property type="match status" value="1"/>
</dbReference>
<dbReference type="Proteomes" id="UP000002043">
    <property type="component" value="Chromosome"/>
</dbReference>
<dbReference type="GO" id="GO:0005737">
    <property type="term" value="C:cytoplasm"/>
    <property type="evidence" value="ECO:0007669"/>
    <property type="project" value="TreeGrafter"/>
</dbReference>
<dbReference type="NCBIfam" id="NF041131">
    <property type="entry name" value="RicT_YaaT_fam"/>
    <property type="match status" value="1"/>
</dbReference>
<dbReference type="HOGENOM" id="CLU_033149_2_0_0"/>